<evidence type="ECO:0000313" key="1">
    <source>
        <dbReference type="EMBL" id="SBS30418.1"/>
    </source>
</evidence>
<keyword evidence="2" id="KW-1185">Reference proteome</keyword>
<dbReference type="STRING" id="1792290.MSP8886_01806"/>
<sequence>MPKLDHHFTSEGAIIDAFSRTLLEVYRLAREEPLERFLETMLECIQAMIPFKSAWWGRGSEITLVWTHFCRHLIAI</sequence>
<name>A0A1A8TEY9_9GAMM</name>
<organism evidence="1 2">
    <name type="scientific">Marinomonas spartinae</name>
    <dbReference type="NCBI Taxonomy" id="1792290"/>
    <lineage>
        <taxon>Bacteria</taxon>
        <taxon>Pseudomonadati</taxon>
        <taxon>Pseudomonadota</taxon>
        <taxon>Gammaproteobacteria</taxon>
        <taxon>Oceanospirillales</taxon>
        <taxon>Oceanospirillaceae</taxon>
        <taxon>Marinomonas</taxon>
    </lineage>
</organism>
<evidence type="ECO:0000313" key="2">
    <source>
        <dbReference type="Proteomes" id="UP000092544"/>
    </source>
</evidence>
<gene>
    <name evidence="1" type="ORF">MSP8886_01806</name>
</gene>
<dbReference type="Proteomes" id="UP000092544">
    <property type="component" value="Unassembled WGS sequence"/>
</dbReference>
<reference evidence="1 2" key="1">
    <citation type="submission" date="2016-06" db="EMBL/GenBank/DDBJ databases">
        <authorList>
            <person name="Kjaerup R.B."/>
            <person name="Dalgaard T.S."/>
            <person name="Juul-Madsen H.R."/>
        </authorList>
    </citation>
    <scope>NUCLEOTIDE SEQUENCE [LARGE SCALE GENOMIC DNA]</scope>
    <source>
        <strain evidence="1 2">CECT 8886</strain>
    </source>
</reference>
<proteinExistence type="predicted"/>
<accession>A0A1A8TEY9</accession>
<dbReference type="AlphaFoldDB" id="A0A1A8TEY9"/>
<protein>
    <submittedName>
        <fullName evidence="1">Uncharacterized protein</fullName>
    </submittedName>
</protein>
<dbReference type="EMBL" id="FLOB01000003">
    <property type="protein sequence ID" value="SBS30418.1"/>
    <property type="molecule type" value="Genomic_DNA"/>
</dbReference>